<dbReference type="Proteomes" id="UP000673975">
    <property type="component" value="Unassembled WGS sequence"/>
</dbReference>
<dbReference type="AlphaFoldDB" id="A0A8J7RNE1"/>
<dbReference type="NCBIfam" id="TIGR04336">
    <property type="entry name" value="AmmeMemoSam_B"/>
    <property type="match status" value="1"/>
</dbReference>
<proteinExistence type="predicted"/>
<sequence>MIHDHFVCERKLPFTNEELKERMASMPYCGQDGLRMLFLPPRMTTQNADEFCFVYRQIMDTDYDTIVIIEPDSWHAKRKIQLLAGRSVETPSGPVPLDERLRDDFCDEEDDFYIREDADVTHLGFFDHLQMLQLTQNDFSVVGMQLMDESPPIVQELTFVLKEIMPFKNGLIVFCCEMPAQYQDTFDKLTRAISEENDTRLNNLIYSGESHIHGAGVFLSGVMAARYREREIRFYRTSSGNPDDNLLSAHAGFPDR</sequence>
<dbReference type="RefSeq" id="WP_210512076.1">
    <property type="nucleotide sequence ID" value="NZ_JAFIDN010000007.1"/>
</dbReference>
<reference evidence="1" key="1">
    <citation type="submission" date="2021-02" db="EMBL/GenBank/DDBJ databases">
        <title>Natronogracilivirga saccharolytica gen. nov. sp. nov. a new anaerobic, haloalkiliphilic carbohydrate-fermenting bacterium from soda lake and proposing of Cyclonatronumiaceae fam. nov. in the phylum Balneolaeota.</title>
        <authorList>
            <person name="Zhilina T.N."/>
            <person name="Sorokin D.Y."/>
            <person name="Zavarzina D.G."/>
            <person name="Toshchakov S.V."/>
            <person name="Kublanov I.V."/>
        </authorList>
    </citation>
    <scope>NUCLEOTIDE SEQUENCE</scope>
    <source>
        <strain evidence="1">Z-1702</strain>
    </source>
</reference>
<dbReference type="InterPro" id="IPR002737">
    <property type="entry name" value="MEMO1_fam"/>
</dbReference>
<gene>
    <name evidence="1" type="primary">amrB</name>
    <name evidence="1" type="ORF">NATSA_09615</name>
</gene>
<dbReference type="EMBL" id="JAFIDN010000007">
    <property type="protein sequence ID" value="MBP3192919.1"/>
    <property type="molecule type" value="Genomic_DNA"/>
</dbReference>
<organism evidence="1 2">
    <name type="scientific">Natronogracilivirga saccharolytica</name>
    <dbReference type="NCBI Taxonomy" id="2812953"/>
    <lineage>
        <taxon>Bacteria</taxon>
        <taxon>Pseudomonadati</taxon>
        <taxon>Balneolota</taxon>
        <taxon>Balneolia</taxon>
        <taxon>Balneolales</taxon>
        <taxon>Cyclonatronaceae</taxon>
        <taxon>Natronogracilivirga</taxon>
    </lineage>
</organism>
<accession>A0A8J7RNE1</accession>
<dbReference type="Pfam" id="PF01875">
    <property type="entry name" value="Memo"/>
    <property type="match status" value="1"/>
</dbReference>
<comment type="caution">
    <text evidence="1">The sequence shown here is derived from an EMBL/GenBank/DDBJ whole genome shotgun (WGS) entry which is preliminary data.</text>
</comment>
<dbReference type="Gene3D" id="3.40.830.10">
    <property type="entry name" value="LigB-like"/>
    <property type="match status" value="1"/>
</dbReference>
<keyword evidence="2" id="KW-1185">Reference proteome</keyword>
<protein>
    <submittedName>
        <fullName evidence="1">AmmeMemoRadiSam system protein B</fullName>
    </submittedName>
</protein>
<evidence type="ECO:0000313" key="2">
    <source>
        <dbReference type="Proteomes" id="UP000673975"/>
    </source>
</evidence>
<evidence type="ECO:0000313" key="1">
    <source>
        <dbReference type="EMBL" id="MBP3192919.1"/>
    </source>
</evidence>
<name>A0A8J7RNE1_9BACT</name>